<name>A0A0C3FPK0_PILCF</name>
<protein>
    <submittedName>
        <fullName evidence="1">Uncharacterized protein</fullName>
    </submittedName>
</protein>
<reference evidence="2" key="2">
    <citation type="submission" date="2015-01" db="EMBL/GenBank/DDBJ databases">
        <title>Evolutionary Origins and Diversification of the Mycorrhizal Mutualists.</title>
        <authorList>
            <consortium name="DOE Joint Genome Institute"/>
            <consortium name="Mycorrhizal Genomics Consortium"/>
            <person name="Kohler A."/>
            <person name="Kuo A."/>
            <person name="Nagy L.G."/>
            <person name="Floudas D."/>
            <person name="Copeland A."/>
            <person name="Barry K.W."/>
            <person name="Cichocki N."/>
            <person name="Veneault-Fourrey C."/>
            <person name="LaButti K."/>
            <person name="Lindquist E.A."/>
            <person name="Lipzen A."/>
            <person name="Lundell T."/>
            <person name="Morin E."/>
            <person name="Murat C."/>
            <person name="Riley R."/>
            <person name="Ohm R."/>
            <person name="Sun H."/>
            <person name="Tunlid A."/>
            <person name="Henrissat B."/>
            <person name="Grigoriev I.V."/>
            <person name="Hibbett D.S."/>
            <person name="Martin F."/>
        </authorList>
    </citation>
    <scope>NUCLEOTIDE SEQUENCE [LARGE SCALE GENOMIC DNA]</scope>
    <source>
        <strain evidence="2">F 1598</strain>
    </source>
</reference>
<proteinExistence type="predicted"/>
<dbReference type="Proteomes" id="UP000054166">
    <property type="component" value="Unassembled WGS sequence"/>
</dbReference>
<evidence type="ECO:0000313" key="2">
    <source>
        <dbReference type="Proteomes" id="UP000054166"/>
    </source>
</evidence>
<dbReference type="AlphaFoldDB" id="A0A0C3FPK0"/>
<gene>
    <name evidence="1" type="ORF">PILCRDRAFT_89079</name>
</gene>
<evidence type="ECO:0000313" key="1">
    <source>
        <dbReference type="EMBL" id="KIM81619.1"/>
    </source>
</evidence>
<accession>A0A0C3FPK0</accession>
<organism evidence="1 2">
    <name type="scientific">Piloderma croceum (strain F 1598)</name>
    <dbReference type="NCBI Taxonomy" id="765440"/>
    <lineage>
        <taxon>Eukaryota</taxon>
        <taxon>Fungi</taxon>
        <taxon>Dikarya</taxon>
        <taxon>Basidiomycota</taxon>
        <taxon>Agaricomycotina</taxon>
        <taxon>Agaricomycetes</taxon>
        <taxon>Agaricomycetidae</taxon>
        <taxon>Atheliales</taxon>
        <taxon>Atheliaceae</taxon>
        <taxon>Piloderma</taxon>
    </lineage>
</organism>
<sequence length="231" mass="25753">MHRYQMVQDSTTPGPIKLSVARVRPRYKDQRHSMRDVTELMLSASFEPIACGSKPVESIQRVSAYTTSLAPTRLELVRFIHHPGTLKSALKLRRNKAIFKFAKHPSNVGALVPRTQPIGPALAMMSSTMRNLMTEPMFPSSSECVIPQTHVRGYLNVPVPTLVYNVRVPKGLCNQEPQQPNVTLDSVILREDIFSGAQACSWGGLTGFGDHRERDCWGCRDSCAWAGEAEF</sequence>
<dbReference type="EMBL" id="KN832998">
    <property type="protein sequence ID" value="KIM81619.1"/>
    <property type="molecule type" value="Genomic_DNA"/>
</dbReference>
<dbReference type="InParanoid" id="A0A0C3FPK0"/>
<reference evidence="1 2" key="1">
    <citation type="submission" date="2014-04" db="EMBL/GenBank/DDBJ databases">
        <authorList>
            <consortium name="DOE Joint Genome Institute"/>
            <person name="Kuo A."/>
            <person name="Tarkka M."/>
            <person name="Buscot F."/>
            <person name="Kohler A."/>
            <person name="Nagy L.G."/>
            <person name="Floudas D."/>
            <person name="Copeland A."/>
            <person name="Barry K.W."/>
            <person name="Cichocki N."/>
            <person name="Veneault-Fourrey C."/>
            <person name="LaButti K."/>
            <person name="Lindquist E.A."/>
            <person name="Lipzen A."/>
            <person name="Lundell T."/>
            <person name="Morin E."/>
            <person name="Murat C."/>
            <person name="Sun H."/>
            <person name="Tunlid A."/>
            <person name="Henrissat B."/>
            <person name="Grigoriev I.V."/>
            <person name="Hibbett D.S."/>
            <person name="Martin F."/>
            <person name="Nordberg H.P."/>
            <person name="Cantor M.N."/>
            <person name="Hua S.X."/>
        </authorList>
    </citation>
    <scope>NUCLEOTIDE SEQUENCE [LARGE SCALE GENOMIC DNA]</scope>
    <source>
        <strain evidence="1 2">F 1598</strain>
    </source>
</reference>
<dbReference type="HOGENOM" id="CLU_1200236_0_0_1"/>
<keyword evidence="2" id="KW-1185">Reference proteome</keyword>